<evidence type="ECO:0000256" key="6">
    <source>
        <dbReference type="SAM" id="Phobius"/>
    </source>
</evidence>
<dbReference type="PANTHER" id="PTHR15549">
    <property type="entry name" value="PAIRED IMMUNOGLOBULIN-LIKE TYPE 2 RECEPTOR"/>
    <property type="match status" value="1"/>
</dbReference>
<evidence type="ECO:0000256" key="1">
    <source>
        <dbReference type="ARBA" id="ARBA00004167"/>
    </source>
</evidence>
<evidence type="ECO:0000256" key="7">
    <source>
        <dbReference type="SAM" id="SignalP"/>
    </source>
</evidence>
<keyword evidence="7" id="KW-0732">Signal</keyword>
<keyword evidence="4 6" id="KW-0472">Membrane</keyword>
<evidence type="ECO:0000256" key="4">
    <source>
        <dbReference type="ARBA" id="ARBA00023136"/>
    </source>
</evidence>
<dbReference type="GO" id="GO:0016020">
    <property type="term" value="C:membrane"/>
    <property type="evidence" value="ECO:0007669"/>
    <property type="project" value="UniProtKB-SubCell"/>
</dbReference>
<dbReference type="SUPFAM" id="SSF50630">
    <property type="entry name" value="Acid proteases"/>
    <property type="match status" value="1"/>
</dbReference>
<dbReference type="Gene3D" id="2.40.70.10">
    <property type="entry name" value="Acid Proteases"/>
    <property type="match status" value="1"/>
</dbReference>
<dbReference type="OMA" id="LMEAPMD"/>
<dbReference type="AlphaFoldDB" id="U4LUR6"/>
<dbReference type="EMBL" id="HF936260">
    <property type="protein sequence ID" value="CCX33942.1"/>
    <property type="molecule type" value="Genomic_DNA"/>
</dbReference>
<keyword evidence="9" id="KW-1185">Reference proteome</keyword>
<dbReference type="InterPro" id="IPR021109">
    <property type="entry name" value="Peptidase_aspartic_dom_sf"/>
</dbReference>
<feature type="chain" id="PRO_5004651693" description="Peptidase A1 domain-containing protein" evidence="7">
    <location>
        <begin position="19"/>
        <end position="601"/>
    </location>
</feature>
<dbReference type="PANTHER" id="PTHR15549:SF27">
    <property type="entry name" value="CHITIN-BINDING TYPE-1 DOMAIN-CONTAINING PROTEIN"/>
    <property type="match status" value="1"/>
</dbReference>
<protein>
    <recommendedName>
        <fullName evidence="10">Peptidase A1 domain-containing protein</fullName>
    </recommendedName>
</protein>
<feature type="signal peptide" evidence="7">
    <location>
        <begin position="1"/>
        <end position="18"/>
    </location>
</feature>
<dbReference type="Proteomes" id="UP000018144">
    <property type="component" value="Unassembled WGS sequence"/>
</dbReference>
<feature type="region of interest" description="Disordered" evidence="5">
    <location>
        <begin position="575"/>
        <end position="601"/>
    </location>
</feature>
<evidence type="ECO:0000256" key="2">
    <source>
        <dbReference type="ARBA" id="ARBA00022692"/>
    </source>
</evidence>
<sequence>MRYHEFLVLLAGVVLVIADCNVKPFSMKYGIIKVMGGSRAVNAFHKSLAFTIGNPPITFGIRPATTLNSTFIPASEEICNSTHPGFMGCLAWRGGLFDRNSTTWVPDTRTIDYYNGTATNDGWDFLNRKTYQSNDKLNKDPIAQFPRGWDTVILGEAAQAMKAFPLSIIDYYEFPFSSGMVGLATNSVFLKLAVAAGLSPSRSWGFDYGEYKDGKDQPGEIIIGGYDARKAVDLKKYPIFPDKSKPCPFQVTVKTIKWGSQDMMQGQDPFLACVEAGYWTNIMPLQVQRNWNRTMRAAGYVPGNDGEKRQFAQDWEYLYMNKTNGVRDFPKDDLEIELSDGFKVKIPNRELWGPAQVNDDVAGTREDEPDGKRVRIFVGDAGYQGVEPDMAFLGQPFLSQVYLAADYENNVFYLAPTQRGNSDQPADIKTLGCGANATADATANSNAGSSSNTAAIVGGAVGGIAGLAIIAGLVWFLFFRRKKEQDPVPNSEQQPDPYNSGKVDYNANKNDGLPRYSSPVPQNPAYYPAPSEGTISAMNSPYPYQQSAEGSTWGAPQQPVYQLDSNAIQRTEIAELGPSSVPTPTVLDTSGANQRDSIAKR</sequence>
<evidence type="ECO:0000256" key="5">
    <source>
        <dbReference type="SAM" id="MobiDB-lite"/>
    </source>
</evidence>
<evidence type="ECO:0008006" key="10">
    <source>
        <dbReference type="Google" id="ProtNLM"/>
    </source>
</evidence>
<evidence type="ECO:0000313" key="9">
    <source>
        <dbReference type="Proteomes" id="UP000018144"/>
    </source>
</evidence>
<feature type="region of interest" description="Disordered" evidence="5">
    <location>
        <begin position="486"/>
        <end position="517"/>
    </location>
</feature>
<dbReference type="eggNOG" id="ENOG502SA90">
    <property type="taxonomic scope" value="Eukaryota"/>
</dbReference>
<evidence type="ECO:0000313" key="8">
    <source>
        <dbReference type="EMBL" id="CCX33942.1"/>
    </source>
</evidence>
<name>U4LUR6_PYROM</name>
<accession>U4LUR6</accession>
<evidence type="ECO:0000256" key="3">
    <source>
        <dbReference type="ARBA" id="ARBA00022989"/>
    </source>
</evidence>
<keyword evidence="3 6" id="KW-1133">Transmembrane helix</keyword>
<feature type="compositionally biased region" description="Polar residues" evidence="5">
    <location>
        <begin position="580"/>
        <end position="601"/>
    </location>
</feature>
<organism evidence="8 9">
    <name type="scientific">Pyronema omphalodes (strain CBS 100304)</name>
    <name type="common">Pyronema confluens</name>
    <dbReference type="NCBI Taxonomy" id="1076935"/>
    <lineage>
        <taxon>Eukaryota</taxon>
        <taxon>Fungi</taxon>
        <taxon>Dikarya</taxon>
        <taxon>Ascomycota</taxon>
        <taxon>Pezizomycotina</taxon>
        <taxon>Pezizomycetes</taxon>
        <taxon>Pezizales</taxon>
        <taxon>Pyronemataceae</taxon>
        <taxon>Pyronema</taxon>
    </lineage>
</organism>
<gene>
    <name evidence="8" type="ORF">PCON_02205</name>
</gene>
<keyword evidence="2 6" id="KW-0812">Transmembrane</keyword>
<feature type="transmembrane region" description="Helical" evidence="6">
    <location>
        <begin position="454"/>
        <end position="478"/>
    </location>
</feature>
<dbReference type="OrthoDB" id="5361565at2759"/>
<dbReference type="STRING" id="1076935.U4LUR6"/>
<proteinExistence type="predicted"/>
<feature type="compositionally biased region" description="Polar residues" evidence="5">
    <location>
        <begin position="488"/>
        <end position="497"/>
    </location>
</feature>
<dbReference type="GO" id="GO:0071944">
    <property type="term" value="C:cell periphery"/>
    <property type="evidence" value="ECO:0007669"/>
    <property type="project" value="UniProtKB-ARBA"/>
</dbReference>
<dbReference type="InterPro" id="IPR051694">
    <property type="entry name" value="Immunoregulatory_rcpt-like"/>
</dbReference>
<reference evidence="8 9" key="1">
    <citation type="journal article" date="2013" name="PLoS Genet.">
        <title>The genome and development-dependent transcriptomes of Pyronema confluens: a window into fungal evolution.</title>
        <authorList>
            <person name="Traeger S."/>
            <person name="Altegoer F."/>
            <person name="Freitag M."/>
            <person name="Gabaldon T."/>
            <person name="Kempken F."/>
            <person name="Kumar A."/>
            <person name="Marcet-Houben M."/>
            <person name="Poggeler S."/>
            <person name="Stajich J.E."/>
            <person name="Nowrousian M."/>
        </authorList>
    </citation>
    <scope>NUCLEOTIDE SEQUENCE [LARGE SCALE GENOMIC DNA]</scope>
    <source>
        <strain evidence="9">CBS 100304</strain>
        <tissue evidence="8">Vegetative mycelium</tissue>
    </source>
</reference>
<comment type="subcellular location">
    <subcellularLocation>
        <location evidence="1">Membrane</location>
        <topology evidence="1">Single-pass membrane protein</topology>
    </subcellularLocation>
</comment>